<keyword evidence="3" id="KW-0789">Thiol protease inhibitor</keyword>
<protein>
    <recommendedName>
        <fullName evidence="4">Cystatin domain-containing protein</fullName>
    </recommendedName>
</protein>
<dbReference type="GO" id="GO:0004869">
    <property type="term" value="F:cysteine-type endopeptidase inhibitor activity"/>
    <property type="evidence" value="ECO:0007669"/>
    <property type="project" value="UniProtKB-KW"/>
</dbReference>
<dbReference type="InterPro" id="IPR000010">
    <property type="entry name" value="Cystatin_dom"/>
</dbReference>
<dbReference type="Pfam" id="PF16845">
    <property type="entry name" value="SQAPI"/>
    <property type="match status" value="1"/>
</dbReference>
<dbReference type="Gene3D" id="3.10.450.10">
    <property type="match status" value="1"/>
</dbReference>
<dbReference type="InterPro" id="IPR046350">
    <property type="entry name" value="Cystatin_sf"/>
</dbReference>
<comment type="similarity">
    <text evidence="1">Belongs to the cystatin family. Phytocystatin subfamily.</text>
</comment>
<name>A0A9D5HES4_9LILI</name>
<keyword evidence="2" id="KW-0646">Protease inhibitor</keyword>
<organism evidence="5 6">
    <name type="scientific">Dioscorea zingiberensis</name>
    <dbReference type="NCBI Taxonomy" id="325984"/>
    <lineage>
        <taxon>Eukaryota</taxon>
        <taxon>Viridiplantae</taxon>
        <taxon>Streptophyta</taxon>
        <taxon>Embryophyta</taxon>
        <taxon>Tracheophyta</taxon>
        <taxon>Spermatophyta</taxon>
        <taxon>Magnoliopsida</taxon>
        <taxon>Liliopsida</taxon>
        <taxon>Dioscoreales</taxon>
        <taxon>Dioscoreaceae</taxon>
        <taxon>Dioscorea</taxon>
    </lineage>
</organism>
<feature type="domain" description="Cystatin" evidence="4">
    <location>
        <begin position="32"/>
        <end position="111"/>
    </location>
</feature>
<evidence type="ECO:0000256" key="1">
    <source>
        <dbReference type="ARBA" id="ARBA00007233"/>
    </source>
</evidence>
<evidence type="ECO:0000259" key="4">
    <source>
        <dbReference type="Pfam" id="PF16845"/>
    </source>
</evidence>
<comment type="caution">
    <text evidence="5">The sequence shown here is derived from an EMBL/GenBank/DDBJ whole genome shotgun (WGS) entry which is preliminary data.</text>
</comment>
<sequence>MNLKLNNFTRLLEKKAAPVSSAIWKPVENLEKDMHILEIARNAVLEHNKELMTYKANNSHDDHVLVFEKVVSAETLQQEVDHHEGVKYRLVISANGAKYEALVWEKVTSFKPLP</sequence>
<dbReference type="PANTHER" id="PTHR47364">
    <property type="entry name" value="CYSTEINE PROTEINASE INHIBITOR 5"/>
    <property type="match status" value="1"/>
</dbReference>
<keyword evidence="6" id="KW-1185">Reference proteome</keyword>
<dbReference type="PANTHER" id="PTHR47364:SF2">
    <property type="entry name" value="CYSTEINE PROTEINASE INHIBITOR 5"/>
    <property type="match status" value="1"/>
</dbReference>
<gene>
    <name evidence="5" type="ORF">J5N97_015588</name>
</gene>
<dbReference type="EMBL" id="JAGGNH010000004">
    <property type="protein sequence ID" value="KAJ0973623.1"/>
    <property type="molecule type" value="Genomic_DNA"/>
</dbReference>
<accession>A0A9D5HES4</accession>
<dbReference type="AlphaFoldDB" id="A0A9D5HES4"/>
<reference evidence="5" key="2">
    <citation type="journal article" date="2022" name="Hortic Res">
        <title>The genome of Dioscorea zingiberensis sheds light on the biosynthesis, origin and evolution of the medicinally important diosgenin saponins.</title>
        <authorList>
            <person name="Li Y."/>
            <person name="Tan C."/>
            <person name="Li Z."/>
            <person name="Guo J."/>
            <person name="Li S."/>
            <person name="Chen X."/>
            <person name="Wang C."/>
            <person name="Dai X."/>
            <person name="Yang H."/>
            <person name="Song W."/>
            <person name="Hou L."/>
            <person name="Xu J."/>
            <person name="Tong Z."/>
            <person name="Xu A."/>
            <person name="Yuan X."/>
            <person name="Wang W."/>
            <person name="Yang Q."/>
            <person name="Chen L."/>
            <person name="Sun Z."/>
            <person name="Wang K."/>
            <person name="Pan B."/>
            <person name="Chen J."/>
            <person name="Bao Y."/>
            <person name="Liu F."/>
            <person name="Qi X."/>
            <person name="Gang D.R."/>
            <person name="Wen J."/>
            <person name="Li J."/>
        </authorList>
    </citation>
    <scope>NUCLEOTIDE SEQUENCE</scope>
    <source>
        <strain evidence="5">Dzin_1.0</strain>
    </source>
</reference>
<evidence type="ECO:0000256" key="3">
    <source>
        <dbReference type="ARBA" id="ARBA00022704"/>
    </source>
</evidence>
<proteinExistence type="inferred from homology"/>
<evidence type="ECO:0000313" key="5">
    <source>
        <dbReference type="EMBL" id="KAJ0973623.1"/>
    </source>
</evidence>
<dbReference type="SUPFAM" id="SSF54403">
    <property type="entry name" value="Cystatin/monellin"/>
    <property type="match status" value="1"/>
</dbReference>
<evidence type="ECO:0000313" key="6">
    <source>
        <dbReference type="Proteomes" id="UP001085076"/>
    </source>
</evidence>
<reference evidence="5" key="1">
    <citation type="submission" date="2021-03" db="EMBL/GenBank/DDBJ databases">
        <authorList>
            <person name="Li Z."/>
            <person name="Yang C."/>
        </authorList>
    </citation>
    <scope>NUCLEOTIDE SEQUENCE</scope>
    <source>
        <strain evidence="5">Dzin_1.0</strain>
        <tissue evidence="5">Leaf</tissue>
    </source>
</reference>
<evidence type="ECO:0000256" key="2">
    <source>
        <dbReference type="ARBA" id="ARBA00022690"/>
    </source>
</evidence>
<dbReference type="Proteomes" id="UP001085076">
    <property type="component" value="Miscellaneous, Linkage group lg04"/>
</dbReference>